<accession>X1S8M9</accession>
<dbReference type="AlphaFoldDB" id="X1S8M9"/>
<sequence length="33" mass="3925">EAAKRNYINLMPSKQLIEDYLFLQAYSVVRGRH</sequence>
<name>X1S8M9_9ZZZZ</name>
<dbReference type="EMBL" id="BARW01004535">
    <property type="protein sequence ID" value="GAI64129.1"/>
    <property type="molecule type" value="Genomic_DNA"/>
</dbReference>
<organism evidence="1">
    <name type="scientific">marine sediment metagenome</name>
    <dbReference type="NCBI Taxonomy" id="412755"/>
    <lineage>
        <taxon>unclassified sequences</taxon>
        <taxon>metagenomes</taxon>
        <taxon>ecological metagenomes</taxon>
    </lineage>
</organism>
<proteinExistence type="predicted"/>
<evidence type="ECO:0000313" key="1">
    <source>
        <dbReference type="EMBL" id="GAI64129.1"/>
    </source>
</evidence>
<reference evidence="1" key="1">
    <citation type="journal article" date="2014" name="Front. Microbiol.">
        <title>High frequency of phylogenetically diverse reductive dehalogenase-homologous genes in deep subseafloor sedimentary metagenomes.</title>
        <authorList>
            <person name="Kawai M."/>
            <person name="Futagami T."/>
            <person name="Toyoda A."/>
            <person name="Takaki Y."/>
            <person name="Nishi S."/>
            <person name="Hori S."/>
            <person name="Arai W."/>
            <person name="Tsubouchi T."/>
            <person name="Morono Y."/>
            <person name="Uchiyama I."/>
            <person name="Ito T."/>
            <person name="Fujiyama A."/>
            <person name="Inagaki F."/>
            <person name="Takami H."/>
        </authorList>
    </citation>
    <scope>NUCLEOTIDE SEQUENCE</scope>
    <source>
        <strain evidence="1">Expedition CK06-06</strain>
    </source>
</reference>
<feature type="non-terminal residue" evidence="1">
    <location>
        <position position="1"/>
    </location>
</feature>
<protein>
    <submittedName>
        <fullName evidence="1">Uncharacterized protein</fullName>
    </submittedName>
</protein>
<comment type="caution">
    <text evidence="1">The sequence shown here is derived from an EMBL/GenBank/DDBJ whole genome shotgun (WGS) entry which is preliminary data.</text>
</comment>
<gene>
    <name evidence="1" type="ORF">S12H4_10552</name>
</gene>